<evidence type="ECO:0000256" key="1">
    <source>
        <dbReference type="ARBA" id="ARBA00011028"/>
    </source>
</evidence>
<gene>
    <name evidence="8" type="ORF">PXK24_15735</name>
</gene>
<reference evidence="8 9" key="1">
    <citation type="submission" date="2023-02" db="EMBL/GenBank/DDBJ databases">
        <title>Population genomics of bacteria associated with diatom.</title>
        <authorList>
            <person name="Xie J."/>
            <person name="Wang H."/>
        </authorList>
    </citation>
    <scope>NUCLEOTIDE SEQUENCE [LARGE SCALE GENOMIC DNA]</scope>
    <source>
        <strain evidence="8 9">PT47_8</strain>
    </source>
</reference>
<dbReference type="InterPro" id="IPR050492">
    <property type="entry name" value="Bact_metal-bind_prot9"/>
</dbReference>
<keyword evidence="3" id="KW-0813">Transport</keyword>
<keyword evidence="5" id="KW-0862">Zinc</keyword>
<keyword evidence="4 7" id="KW-0732">Signal</keyword>
<evidence type="ECO:0000313" key="8">
    <source>
        <dbReference type="EMBL" id="MDE4167146.1"/>
    </source>
</evidence>
<evidence type="ECO:0000256" key="6">
    <source>
        <dbReference type="SAM" id="MobiDB-lite"/>
    </source>
</evidence>
<dbReference type="EMBL" id="JARCJK010000008">
    <property type="protein sequence ID" value="MDE4167146.1"/>
    <property type="molecule type" value="Genomic_DNA"/>
</dbReference>
<dbReference type="AlphaFoldDB" id="A0ABD4XCS8"/>
<protein>
    <recommendedName>
        <fullName evidence="2">High-affinity zinc uptake system protein ZnuA</fullName>
    </recommendedName>
</protein>
<proteinExistence type="inferred from homology"/>
<feature type="chain" id="PRO_5044790756" description="High-affinity zinc uptake system protein ZnuA" evidence="7">
    <location>
        <begin position="22"/>
        <end position="348"/>
    </location>
</feature>
<dbReference type="RefSeq" id="WP_274839935.1">
    <property type="nucleotide sequence ID" value="NZ_JARCJF010000008.1"/>
</dbReference>
<feature type="region of interest" description="Disordered" evidence="6">
    <location>
        <begin position="118"/>
        <end position="178"/>
    </location>
</feature>
<evidence type="ECO:0000313" key="9">
    <source>
        <dbReference type="Proteomes" id="UP001218364"/>
    </source>
</evidence>
<keyword evidence="5" id="KW-0406">Ion transport</keyword>
<dbReference type="Proteomes" id="UP001218364">
    <property type="component" value="Unassembled WGS sequence"/>
</dbReference>
<feature type="signal peptide" evidence="7">
    <location>
        <begin position="1"/>
        <end position="21"/>
    </location>
</feature>
<keyword evidence="5" id="KW-0864">Zinc transport</keyword>
<name>A0ABD4XCS8_9RHOB</name>
<evidence type="ECO:0000256" key="5">
    <source>
        <dbReference type="ARBA" id="ARBA00022906"/>
    </source>
</evidence>
<dbReference type="Pfam" id="PF01297">
    <property type="entry name" value="ZnuA"/>
    <property type="match status" value="1"/>
</dbReference>
<organism evidence="8 9">
    <name type="scientific">Phaeobacter gallaeciensis</name>
    <dbReference type="NCBI Taxonomy" id="60890"/>
    <lineage>
        <taxon>Bacteria</taxon>
        <taxon>Pseudomonadati</taxon>
        <taxon>Pseudomonadota</taxon>
        <taxon>Alphaproteobacteria</taxon>
        <taxon>Rhodobacterales</taxon>
        <taxon>Roseobacteraceae</taxon>
        <taxon>Phaeobacter</taxon>
    </lineage>
</organism>
<evidence type="ECO:0000256" key="3">
    <source>
        <dbReference type="ARBA" id="ARBA00022448"/>
    </source>
</evidence>
<dbReference type="SUPFAM" id="SSF53807">
    <property type="entry name" value="Helical backbone' metal receptor"/>
    <property type="match status" value="1"/>
</dbReference>
<dbReference type="Gene3D" id="3.40.50.1980">
    <property type="entry name" value="Nitrogenase molybdenum iron protein domain"/>
    <property type="match status" value="3"/>
</dbReference>
<evidence type="ECO:0000256" key="2">
    <source>
        <dbReference type="ARBA" id="ARBA00015915"/>
    </source>
</evidence>
<dbReference type="InterPro" id="IPR006127">
    <property type="entry name" value="ZnuA-like"/>
</dbReference>
<dbReference type="GO" id="GO:0006829">
    <property type="term" value="P:zinc ion transport"/>
    <property type="evidence" value="ECO:0007669"/>
    <property type="project" value="UniProtKB-KW"/>
</dbReference>
<sequence length="348" mass="37020">MKGLSYAAALPAVIGAGMALAEVPRVAVDIAPVHGLVARVMQGVGEPDLVVPPGASPHGYAMRPSEALALDRADAVFWIGEALTPWLEGPLETLAGRARVTELLEVDGTLELEFRSGTTFDHDDHDHEAEHDHDGHAGEDHDGHEDHAEEGEHGDYHDHMAHDEHGDAHHEDHAGHAHEGIDPHAWLAPENAELWLSVIAAELAALDPENAEIYMANAKAGQAEIKETVGRLDAVLEPLRASSFIVFHDAYQYFEHSFALTSSGAISLGDASDPSPARIAEIRDAVASHGVACVFSEPQFNPGLVDTVLDGTGAKTVVIDPMGSHIPPGPEFYTDLLSELGSAMASCH</sequence>
<accession>A0ABD4XCS8</accession>
<comment type="similarity">
    <text evidence="1">Belongs to the bacterial solute-binding protein 9 family.</text>
</comment>
<dbReference type="PANTHER" id="PTHR42953">
    <property type="entry name" value="HIGH-AFFINITY ZINC UPTAKE SYSTEM PROTEIN ZNUA-RELATED"/>
    <property type="match status" value="1"/>
</dbReference>
<evidence type="ECO:0000256" key="7">
    <source>
        <dbReference type="SAM" id="SignalP"/>
    </source>
</evidence>
<comment type="caution">
    <text evidence="8">The sequence shown here is derived from an EMBL/GenBank/DDBJ whole genome shotgun (WGS) entry which is preliminary data.</text>
</comment>
<evidence type="ECO:0000256" key="4">
    <source>
        <dbReference type="ARBA" id="ARBA00022729"/>
    </source>
</evidence>
<feature type="compositionally biased region" description="Basic and acidic residues" evidence="6">
    <location>
        <begin position="120"/>
        <end position="178"/>
    </location>
</feature>
<dbReference type="PANTHER" id="PTHR42953:SF3">
    <property type="entry name" value="HIGH-AFFINITY ZINC UPTAKE SYSTEM PROTEIN ZNUA"/>
    <property type="match status" value="1"/>
</dbReference>